<dbReference type="KEGG" id="emo:DM558_03120"/>
<accession>A0A3S9XBU6</accession>
<dbReference type="Proteomes" id="UP000273143">
    <property type="component" value="Chromosome"/>
</dbReference>
<dbReference type="EMBL" id="CP029822">
    <property type="protein sequence ID" value="AZS49831.1"/>
    <property type="molecule type" value="Genomic_DNA"/>
</dbReference>
<dbReference type="InterPro" id="IPR029069">
    <property type="entry name" value="HotDog_dom_sf"/>
</dbReference>
<dbReference type="AlphaFoldDB" id="A0A3S9XBU6"/>
<dbReference type="RefSeq" id="WP_127162006.1">
    <property type="nucleotide sequence ID" value="NZ_CP029822.1"/>
</dbReference>
<dbReference type="Pfam" id="PF09500">
    <property type="entry name" value="YiiD_C"/>
    <property type="match status" value="1"/>
</dbReference>
<dbReference type="NCBIfam" id="TIGR02447">
    <property type="entry name" value="yiiD_Cterm"/>
    <property type="match status" value="1"/>
</dbReference>
<evidence type="ECO:0000313" key="2">
    <source>
        <dbReference type="EMBL" id="AZS49831.1"/>
    </source>
</evidence>
<keyword evidence="3" id="KW-1185">Reference proteome</keyword>
<evidence type="ECO:0000313" key="3">
    <source>
        <dbReference type="Proteomes" id="UP000273143"/>
    </source>
</evidence>
<feature type="domain" description="Thioesterase putative" evidence="1">
    <location>
        <begin position="5"/>
        <end position="147"/>
    </location>
</feature>
<dbReference type="InterPro" id="IPR012660">
    <property type="entry name" value="YiiD_C"/>
</dbReference>
<reference evidence="3" key="1">
    <citation type="submission" date="2018-06" db="EMBL/GenBank/DDBJ databases">
        <title>Complete genome of Pseudomonas insecticola strain QZS01.</title>
        <authorList>
            <person name="Wang J."/>
            <person name="Su Q."/>
        </authorList>
    </citation>
    <scope>NUCLEOTIDE SEQUENCE [LARGE SCALE GENOMIC DNA]</scope>
    <source>
        <strain evidence="3">QZS01</strain>
    </source>
</reference>
<sequence length="150" mass="16910">MVKTCDYLQSVLNEQIPITQALQVKVLDWKNNQLTLSMPLQPNINHMSSAFGGSLYCGAVLAGWGWMHLRLKELGAENAHIVIQDGQISYPYPVLGDVFIECPPPSEAEWDKFERIFKRRSKGRLSLSTSVIYDGKEAVVFNGQFVVYCD</sequence>
<dbReference type="Gene3D" id="3.10.129.10">
    <property type="entry name" value="Hotdog Thioesterase"/>
    <property type="match status" value="1"/>
</dbReference>
<dbReference type="SUPFAM" id="SSF54637">
    <property type="entry name" value="Thioesterase/thiol ester dehydrase-isomerase"/>
    <property type="match status" value="1"/>
</dbReference>
<proteinExistence type="predicted"/>
<name>A0A3S9XBU6_9GAMM</name>
<protein>
    <submittedName>
        <fullName evidence="2">Thioesterase</fullName>
    </submittedName>
</protein>
<evidence type="ECO:0000259" key="1">
    <source>
        <dbReference type="Pfam" id="PF09500"/>
    </source>
</evidence>
<organism evidence="2 3">
    <name type="scientific">Entomomonas moraniae</name>
    <dbReference type="NCBI Taxonomy" id="2213226"/>
    <lineage>
        <taxon>Bacteria</taxon>
        <taxon>Pseudomonadati</taxon>
        <taxon>Pseudomonadota</taxon>
        <taxon>Gammaproteobacteria</taxon>
        <taxon>Pseudomonadales</taxon>
        <taxon>Pseudomonadaceae</taxon>
        <taxon>Entomomonas</taxon>
    </lineage>
</organism>
<gene>
    <name evidence="2" type="ORF">DM558_03120</name>
</gene>